<keyword evidence="3" id="KW-0540">Nuclease</keyword>
<protein>
    <submittedName>
        <fullName evidence="3">Endonuclease/exonuclease/phosphatase (EEP) superfamily protein YafD</fullName>
    </submittedName>
</protein>
<feature type="transmembrane region" description="Helical" evidence="1">
    <location>
        <begin position="41"/>
        <end position="58"/>
    </location>
</feature>
<feature type="transmembrane region" description="Helical" evidence="1">
    <location>
        <begin position="12"/>
        <end position="35"/>
    </location>
</feature>
<dbReference type="GO" id="GO:0006506">
    <property type="term" value="P:GPI anchor biosynthetic process"/>
    <property type="evidence" value="ECO:0007669"/>
    <property type="project" value="TreeGrafter"/>
</dbReference>
<keyword evidence="3" id="KW-0269">Exonuclease</keyword>
<comment type="caution">
    <text evidence="3">The sequence shown here is derived from an EMBL/GenBank/DDBJ whole genome shotgun (WGS) entry which is preliminary data.</text>
</comment>
<evidence type="ECO:0000313" key="3">
    <source>
        <dbReference type="EMBL" id="MBB5704445.1"/>
    </source>
</evidence>
<dbReference type="EMBL" id="JACIJG010000031">
    <property type="protein sequence ID" value="MBB5704445.1"/>
    <property type="molecule type" value="Genomic_DNA"/>
</dbReference>
<gene>
    <name evidence="3" type="ORF">FHS76_004363</name>
</gene>
<dbReference type="InterPro" id="IPR036691">
    <property type="entry name" value="Endo/exonu/phosph_ase_sf"/>
</dbReference>
<dbReference type="GO" id="GO:0016020">
    <property type="term" value="C:membrane"/>
    <property type="evidence" value="ECO:0007669"/>
    <property type="project" value="GOC"/>
</dbReference>
<evidence type="ECO:0000259" key="2">
    <source>
        <dbReference type="Pfam" id="PF03372"/>
    </source>
</evidence>
<dbReference type="InterPro" id="IPR051916">
    <property type="entry name" value="GPI-anchor_lipid_remodeler"/>
</dbReference>
<keyword evidence="1" id="KW-0812">Transmembrane</keyword>
<feature type="domain" description="Endonuclease/exonuclease/phosphatase" evidence="2">
    <location>
        <begin position="110"/>
        <end position="311"/>
    </location>
</feature>
<dbReference type="SUPFAM" id="SSF56219">
    <property type="entry name" value="DNase I-like"/>
    <property type="match status" value="1"/>
</dbReference>
<dbReference type="Pfam" id="PF03372">
    <property type="entry name" value="Exo_endo_phos"/>
    <property type="match status" value="1"/>
</dbReference>
<keyword evidence="3" id="KW-0255">Endonuclease</keyword>
<organism evidence="3 4">
    <name type="scientific">Brucella daejeonensis</name>
    <dbReference type="NCBI Taxonomy" id="659015"/>
    <lineage>
        <taxon>Bacteria</taxon>
        <taxon>Pseudomonadati</taxon>
        <taxon>Pseudomonadota</taxon>
        <taxon>Alphaproteobacteria</taxon>
        <taxon>Hyphomicrobiales</taxon>
        <taxon>Brucellaceae</taxon>
        <taxon>Brucella/Ochrobactrum group</taxon>
        <taxon>Brucella</taxon>
    </lineage>
</organism>
<evidence type="ECO:0000256" key="1">
    <source>
        <dbReference type="SAM" id="Phobius"/>
    </source>
</evidence>
<sequence>MSKIRENLPFLILLGAVALSVPLVLGFFGAVHPALDSFSHFRAHLAVLMGLLALPLFFTRMRREAAMLLLFAIMAFATTSGAVREYLSGSGGAQAQAQEPVGARYSLVQINLREDNPQPKRILQMIAREKPDVITYQEASEQWGKWLAILKSTYPYRLNCRDDPRTWGVGILSRRPFSDKEQTACVGDGLLAIAPIDFGGTTVNVAALHFSWPWPRWQPHQLRYIEPGLKKLSGPSIIAGDFNAVPWSNAVRRVEQASGTTHMTGIGGTWLARFLPVSLAPYIGLPIDQILVSGEIGAPRISIRADAGSDHLPVRIDFSVPLPVRPDEDEPETQSVMLQ</sequence>
<name>A0A7W9EPR6_9HYPH</name>
<keyword evidence="1" id="KW-1133">Transmembrane helix</keyword>
<keyword evidence="4" id="KW-1185">Reference proteome</keyword>
<dbReference type="GO" id="GO:0004519">
    <property type="term" value="F:endonuclease activity"/>
    <property type="evidence" value="ECO:0007669"/>
    <property type="project" value="UniProtKB-KW"/>
</dbReference>
<dbReference type="PANTHER" id="PTHR14859">
    <property type="entry name" value="CALCOFLUOR WHITE HYPERSENSITIVE PROTEIN PRECURSOR"/>
    <property type="match status" value="1"/>
</dbReference>
<feature type="transmembrane region" description="Helical" evidence="1">
    <location>
        <begin position="65"/>
        <end position="83"/>
    </location>
</feature>
<proteinExistence type="predicted"/>
<dbReference type="RefSeq" id="WP_183657952.1">
    <property type="nucleotide sequence ID" value="NZ_JACIJG010000031.1"/>
</dbReference>
<dbReference type="InterPro" id="IPR005135">
    <property type="entry name" value="Endo/exonuclease/phosphatase"/>
</dbReference>
<accession>A0A7W9EPR6</accession>
<keyword evidence="1" id="KW-0472">Membrane</keyword>
<dbReference type="GO" id="GO:0004527">
    <property type="term" value="F:exonuclease activity"/>
    <property type="evidence" value="ECO:0007669"/>
    <property type="project" value="UniProtKB-KW"/>
</dbReference>
<reference evidence="3 4" key="1">
    <citation type="submission" date="2020-08" db="EMBL/GenBank/DDBJ databases">
        <title>Genomic Encyclopedia of Type Strains, Phase IV (KMG-IV): sequencing the most valuable type-strain genomes for metagenomic binning, comparative biology and taxonomic classification.</title>
        <authorList>
            <person name="Goeker M."/>
        </authorList>
    </citation>
    <scope>NUCLEOTIDE SEQUENCE [LARGE SCALE GENOMIC DNA]</scope>
    <source>
        <strain evidence="3 4">DSM 26944</strain>
    </source>
</reference>
<dbReference type="Gene3D" id="3.60.10.10">
    <property type="entry name" value="Endonuclease/exonuclease/phosphatase"/>
    <property type="match status" value="1"/>
</dbReference>
<dbReference type="Proteomes" id="UP000555546">
    <property type="component" value="Unassembled WGS sequence"/>
</dbReference>
<dbReference type="PANTHER" id="PTHR14859:SF15">
    <property type="entry name" value="ENDONUCLEASE_EXONUCLEASE_PHOSPHATASE DOMAIN-CONTAINING PROTEIN"/>
    <property type="match status" value="1"/>
</dbReference>
<keyword evidence="3" id="KW-0378">Hydrolase</keyword>
<evidence type="ECO:0000313" key="4">
    <source>
        <dbReference type="Proteomes" id="UP000555546"/>
    </source>
</evidence>
<dbReference type="AlphaFoldDB" id="A0A7W9EPR6"/>